<keyword evidence="5" id="KW-1185">Reference proteome</keyword>
<evidence type="ECO:0000313" key="5">
    <source>
        <dbReference type="Proteomes" id="UP000054350"/>
    </source>
</evidence>
<organism evidence="4 5">
    <name type="scientific">Allomyces macrogynus (strain ATCC 38327)</name>
    <name type="common">Allomyces javanicus var. macrogynus</name>
    <dbReference type="NCBI Taxonomy" id="578462"/>
    <lineage>
        <taxon>Eukaryota</taxon>
        <taxon>Fungi</taxon>
        <taxon>Fungi incertae sedis</taxon>
        <taxon>Blastocladiomycota</taxon>
        <taxon>Blastocladiomycetes</taxon>
        <taxon>Blastocladiales</taxon>
        <taxon>Blastocladiaceae</taxon>
        <taxon>Allomyces</taxon>
    </lineage>
</organism>
<feature type="compositionally biased region" description="Pro residues" evidence="2">
    <location>
        <begin position="54"/>
        <end position="65"/>
    </location>
</feature>
<dbReference type="InterPro" id="IPR001452">
    <property type="entry name" value="SH3_domain"/>
</dbReference>
<feature type="compositionally biased region" description="Polar residues" evidence="2">
    <location>
        <begin position="105"/>
        <end position="122"/>
    </location>
</feature>
<feature type="compositionally biased region" description="Low complexity" evidence="2">
    <location>
        <begin position="66"/>
        <end position="102"/>
    </location>
</feature>
<dbReference type="AlphaFoldDB" id="A0A0L0SQQ1"/>
<dbReference type="STRING" id="578462.A0A0L0SQQ1"/>
<dbReference type="EMBL" id="GG745345">
    <property type="protein sequence ID" value="KNE64868.1"/>
    <property type="molecule type" value="Genomic_DNA"/>
</dbReference>
<protein>
    <recommendedName>
        <fullName evidence="3">SH3 domain-containing protein</fullName>
    </recommendedName>
</protein>
<keyword evidence="1" id="KW-0728">SH3 domain</keyword>
<dbReference type="Gene3D" id="2.30.30.40">
    <property type="entry name" value="SH3 Domains"/>
    <property type="match status" value="1"/>
</dbReference>
<evidence type="ECO:0000313" key="4">
    <source>
        <dbReference type="EMBL" id="KNE64868.1"/>
    </source>
</evidence>
<feature type="compositionally biased region" description="Polar residues" evidence="2">
    <location>
        <begin position="198"/>
        <end position="209"/>
    </location>
</feature>
<dbReference type="Pfam" id="PF14604">
    <property type="entry name" value="SH3_9"/>
    <property type="match status" value="1"/>
</dbReference>
<dbReference type="OrthoDB" id="5597796at2759"/>
<dbReference type="InterPro" id="IPR036028">
    <property type="entry name" value="SH3-like_dom_sf"/>
</dbReference>
<dbReference type="SUPFAM" id="SSF50044">
    <property type="entry name" value="SH3-domain"/>
    <property type="match status" value="1"/>
</dbReference>
<feature type="region of interest" description="Disordered" evidence="2">
    <location>
        <begin position="475"/>
        <end position="510"/>
    </location>
</feature>
<feature type="region of interest" description="Disordered" evidence="2">
    <location>
        <begin position="54"/>
        <end position="181"/>
    </location>
</feature>
<feature type="compositionally biased region" description="Polar residues" evidence="2">
    <location>
        <begin position="313"/>
        <end position="328"/>
    </location>
</feature>
<feature type="compositionally biased region" description="Low complexity" evidence="2">
    <location>
        <begin position="210"/>
        <end position="230"/>
    </location>
</feature>
<feature type="domain" description="SH3" evidence="3">
    <location>
        <begin position="618"/>
        <end position="666"/>
    </location>
</feature>
<feature type="compositionally biased region" description="Low complexity" evidence="2">
    <location>
        <begin position="246"/>
        <end position="264"/>
    </location>
</feature>
<feature type="compositionally biased region" description="Polar residues" evidence="2">
    <location>
        <begin position="562"/>
        <end position="583"/>
    </location>
</feature>
<feature type="region of interest" description="Disordered" evidence="2">
    <location>
        <begin position="299"/>
        <end position="333"/>
    </location>
</feature>
<evidence type="ECO:0000256" key="1">
    <source>
        <dbReference type="ARBA" id="ARBA00022443"/>
    </source>
</evidence>
<evidence type="ECO:0000259" key="3">
    <source>
        <dbReference type="Pfam" id="PF14604"/>
    </source>
</evidence>
<sequence>MSARTRGGGQRRRSRLPTTVLAIAAAVLLFLAVLAPTATTKAAPAPAPADPTFAPPFLPPVPSRSPAPTSAVPAPTEVAPVPTAAPTQSDPPLAATSATPPASQVPVSTASLSPAPVPTNNFGVRPSPQPTIAPTPQPQPQPTAAPTAAPSPTPAPSTTSSNQRAVSPPAGARQASDVPVSGDGTVLAVQDAAPAAAGNSNQTPSSATGNAPSDAPSASPGAPAPNAGDSTQTDSNNGATNGVTDAVATAPTGSGASSSSSSTASVVTPIVTTLGVIGAVGAVAAVAYQRVRRRRSAAAAADTASVYHPRTSPHASNAPSSTTPSLVNALSGAGTAPRRSYKLSLYGPPASASAMFASGAGPATSLPPLTPKSTQAIFQAPWYRAQPGADAADDDDDSTRAMPYARARIPDSEHRSASKGYAPPPAIAIPVLSAAPAALSPVPVSPMSPMSQRVPRLVNLDAARDRRMAESMWFDGDAEGDEDETRSWAGSARRRRSSAGTSPTVPMGPPAWAAVAEAARGLAEVDDDNESALSLTAALATLPAATASTSTPVFAAPAAEPGTTTSPRESLTPSENAPSSTFSFHPAGAAAASPPVLASPAPAIAGPAPRAGARRVAIPYAPSLDDELLLNLDDLVVVEHVYLDNWAVGHNLSTGQSGAFPVICLQ</sequence>
<reference evidence="5" key="2">
    <citation type="submission" date="2009-11" db="EMBL/GenBank/DDBJ databases">
        <title>The Genome Sequence of Allomyces macrogynus strain ATCC 38327.</title>
        <authorList>
            <consortium name="The Broad Institute Genome Sequencing Platform"/>
            <person name="Russ C."/>
            <person name="Cuomo C."/>
            <person name="Shea T."/>
            <person name="Young S.K."/>
            <person name="Zeng Q."/>
            <person name="Koehrsen M."/>
            <person name="Haas B."/>
            <person name="Borodovsky M."/>
            <person name="Guigo R."/>
            <person name="Alvarado L."/>
            <person name="Berlin A."/>
            <person name="Borenstein D."/>
            <person name="Chen Z."/>
            <person name="Engels R."/>
            <person name="Freedman E."/>
            <person name="Gellesch M."/>
            <person name="Goldberg J."/>
            <person name="Griggs A."/>
            <person name="Gujja S."/>
            <person name="Heiman D."/>
            <person name="Hepburn T."/>
            <person name="Howarth C."/>
            <person name="Jen D."/>
            <person name="Larson L."/>
            <person name="Lewis B."/>
            <person name="Mehta T."/>
            <person name="Park D."/>
            <person name="Pearson M."/>
            <person name="Roberts A."/>
            <person name="Saif S."/>
            <person name="Shenoy N."/>
            <person name="Sisk P."/>
            <person name="Stolte C."/>
            <person name="Sykes S."/>
            <person name="Walk T."/>
            <person name="White J."/>
            <person name="Yandava C."/>
            <person name="Burger G."/>
            <person name="Gray M.W."/>
            <person name="Holland P.W.H."/>
            <person name="King N."/>
            <person name="Lang F.B.F."/>
            <person name="Roger A.J."/>
            <person name="Ruiz-Trillo I."/>
            <person name="Lander E."/>
            <person name="Nusbaum C."/>
        </authorList>
    </citation>
    <scope>NUCLEOTIDE SEQUENCE [LARGE SCALE GENOMIC DNA]</scope>
    <source>
        <strain evidence="5">ATCC 38327</strain>
    </source>
</reference>
<feature type="compositionally biased region" description="Polar residues" evidence="2">
    <location>
        <begin position="231"/>
        <end position="243"/>
    </location>
</feature>
<reference evidence="4 5" key="1">
    <citation type="submission" date="2009-11" db="EMBL/GenBank/DDBJ databases">
        <title>Annotation of Allomyces macrogynus ATCC 38327.</title>
        <authorList>
            <consortium name="The Broad Institute Genome Sequencing Platform"/>
            <person name="Russ C."/>
            <person name="Cuomo C."/>
            <person name="Burger G."/>
            <person name="Gray M.W."/>
            <person name="Holland P.W.H."/>
            <person name="King N."/>
            <person name="Lang F.B.F."/>
            <person name="Roger A.J."/>
            <person name="Ruiz-Trillo I."/>
            <person name="Young S.K."/>
            <person name="Zeng Q."/>
            <person name="Gargeya S."/>
            <person name="Fitzgerald M."/>
            <person name="Haas B."/>
            <person name="Abouelleil A."/>
            <person name="Alvarado L."/>
            <person name="Arachchi H.M."/>
            <person name="Berlin A."/>
            <person name="Chapman S.B."/>
            <person name="Gearin G."/>
            <person name="Goldberg J."/>
            <person name="Griggs A."/>
            <person name="Gujja S."/>
            <person name="Hansen M."/>
            <person name="Heiman D."/>
            <person name="Howarth C."/>
            <person name="Larimer J."/>
            <person name="Lui A."/>
            <person name="MacDonald P.J.P."/>
            <person name="McCowen C."/>
            <person name="Montmayeur A."/>
            <person name="Murphy C."/>
            <person name="Neiman D."/>
            <person name="Pearson M."/>
            <person name="Priest M."/>
            <person name="Roberts A."/>
            <person name="Saif S."/>
            <person name="Shea T."/>
            <person name="Sisk P."/>
            <person name="Stolte C."/>
            <person name="Sykes S."/>
            <person name="Wortman J."/>
            <person name="Nusbaum C."/>
            <person name="Birren B."/>
        </authorList>
    </citation>
    <scope>NUCLEOTIDE SEQUENCE [LARGE SCALE GENOMIC DNA]</scope>
    <source>
        <strain evidence="4 5">ATCC 38327</strain>
    </source>
</reference>
<feature type="compositionally biased region" description="Pro residues" evidence="2">
    <location>
        <begin position="127"/>
        <end position="155"/>
    </location>
</feature>
<gene>
    <name evidence="4" type="ORF">AMAG_10201</name>
</gene>
<accession>A0A0L0SQQ1</accession>
<dbReference type="OMA" id="VESGQMA"/>
<feature type="region of interest" description="Disordered" evidence="2">
    <location>
        <begin position="194"/>
        <end position="264"/>
    </location>
</feature>
<dbReference type="VEuPathDB" id="FungiDB:AMAG_10201"/>
<name>A0A0L0SQQ1_ALLM3</name>
<feature type="region of interest" description="Disordered" evidence="2">
    <location>
        <begin position="552"/>
        <end position="587"/>
    </location>
</feature>
<dbReference type="Proteomes" id="UP000054350">
    <property type="component" value="Unassembled WGS sequence"/>
</dbReference>
<proteinExistence type="predicted"/>
<evidence type="ECO:0000256" key="2">
    <source>
        <dbReference type="SAM" id="MobiDB-lite"/>
    </source>
</evidence>